<proteinExistence type="predicted"/>
<reference evidence="1 2" key="1">
    <citation type="journal article" date="2016" name="Nat. Commun.">
        <title>Thousands of microbial genomes shed light on interconnected biogeochemical processes in an aquifer system.</title>
        <authorList>
            <person name="Anantharaman K."/>
            <person name="Brown C.T."/>
            <person name="Hug L.A."/>
            <person name="Sharon I."/>
            <person name="Castelle C.J."/>
            <person name="Probst A.J."/>
            <person name="Thomas B.C."/>
            <person name="Singh A."/>
            <person name="Wilkins M.J."/>
            <person name="Karaoz U."/>
            <person name="Brodie E.L."/>
            <person name="Williams K.H."/>
            <person name="Hubbard S.S."/>
            <person name="Banfield J.F."/>
        </authorList>
    </citation>
    <scope>NUCLEOTIDE SEQUENCE [LARGE SCALE GENOMIC DNA]</scope>
</reference>
<name>A0A1F8H6D2_9BACT</name>
<organism evidence="1 2">
    <name type="scientific">Candidatus Yanofskybacteria bacterium RIFCSPLOWO2_02_FULL_47_9b</name>
    <dbReference type="NCBI Taxonomy" id="1802708"/>
    <lineage>
        <taxon>Bacteria</taxon>
        <taxon>Candidatus Yanofskyibacteriota</taxon>
    </lineage>
</organism>
<dbReference type="EMBL" id="MGKW01000038">
    <property type="protein sequence ID" value="OGN33111.1"/>
    <property type="molecule type" value="Genomic_DNA"/>
</dbReference>
<gene>
    <name evidence="1" type="ORF">A3I39_02190</name>
</gene>
<comment type="caution">
    <text evidence="1">The sequence shown here is derived from an EMBL/GenBank/DDBJ whole genome shotgun (WGS) entry which is preliminary data.</text>
</comment>
<dbReference type="AlphaFoldDB" id="A0A1F8H6D2"/>
<protein>
    <submittedName>
        <fullName evidence="1">Uncharacterized protein</fullName>
    </submittedName>
</protein>
<accession>A0A1F8H6D2</accession>
<evidence type="ECO:0000313" key="2">
    <source>
        <dbReference type="Proteomes" id="UP000178155"/>
    </source>
</evidence>
<sequence>MAYWKPVVRIQNLVNLFGGEERIERFESGELVLVDRATDDPGPLLKFEGNVPLVGGRFVAKQAFTMGNTKVKFCYIDERIPKLFGGVKEDVAAGQLGVHTLRRPSHDPDIMVAMGPQPKRFVSIGQYYYMLEAQGQGQEGPLLINGYANIGYVMDENGAVWVLDARWYSDGWYVGLRSVARRSGWGAGRRALSQVA</sequence>
<evidence type="ECO:0000313" key="1">
    <source>
        <dbReference type="EMBL" id="OGN33111.1"/>
    </source>
</evidence>
<dbReference type="Proteomes" id="UP000178155">
    <property type="component" value="Unassembled WGS sequence"/>
</dbReference>